<evidence type="ECO:0000313" key="2">
    <source>
        <dbReference type="Proteomes" id="UP000321558"/>
    </source>
</evidence>
<dbReference type="EMBL" id="BJYM01000006">
    <property type="protein sequence ID" value="GEN87058.1"/>
    <property type="molecule type" value="Genomic_DNA"/>
</dbReference>
<proteinExistence type="predicted"/>
<organism evidence="1 2">
    <name type="scientific">Oceanobacillus sojae</name>
    <dbReference type="NCBI Taxonomy" id="582851"/>
    <lineage>
        <taxon>Bacteria</taxon>
        <taxon>Bacillati</taxon>
        <taxon>Bacillota</taxon>
        <taxon>Bacilli</taxon>
        <taxon>Bacillales</taxon>
        <taxon>Bacillaceae</taxon>
        <taxon>Oceanobacillus</taxon>
    </lineage>
</organism>
<gene>
    <name evidence="1" type="ORF">OSO01_17970</name>
</gene>
<sequence>MIQLAVQKLIEQMYEKKTGALVKSANGSVTENFTFNRFLIIVLYKL</sequence>
<evidence type="ECO:0000313" key="1">
    <source>
        <dbReference type="EMBL" id="GEN87058.1"/>
    </source>
</evidence>
<name>A0A511ZHX8_9BACI</name>
<dbReference type="RefSeq" id="WP_156985011.1">
    <property type="nucleotide sequence ID" value="NZ_BJYM01000006.1"/>
</dbReference>
<dbReference type="Proteomes" id="UP000321558">
    <property type="component" value="Unassembled WGS sequence"/>
</dbReference>
<reference evidence="1 2" key="1">
    <citation type="submission" date="2019-07" db="EMBL/GenBank/DDBJ databases">
        <title>Whole genome shotgun sequence of Oceanobacillus sojae NBRC 105379.</title>
        <authorList>
            <person name="Hosoyama A."/>
            <person name="Uohara A."/>
            <person name="Ohji S."/>
            <person name="Ichikawa N."/>
        </authorList>
    </citation>
    <scope>NUCLEOTIDE SEQUENCE [LARGE SCALE GENOMIC DNA]</scope>
    <source>
        <strain evidence="1 2">NBRC 105379</strain>
    </source>
</reference>
<comment type="caution">
    <text evidence="1">The sequence shown here is derived from an EMBL/GenBank/DDBJ whole genome shotgun (WGS) entry which is preliminary data.</text>
</comment>
<keyword evidence="2" id="KW-1185">Reference proteome</keyword>
<accession>A0A511ZHX8</accession>
<protein>
    <submittedName>
        <fullName evidence="1">Uncharacterized protein</fullName>
    </submittedName>
</protein>
<dbReference type="AlphaFoldDB" id="A0A511ZHX8"/>